<dbReference type="PRINTS" id="PR00412">
    <property type="entry name" value="EPOXHYDRLASE"/>
</dbReference>
<reference evidence="3 4" key="1">
    <citation type="submission" date="2023-07" db="EMBL/GenBank/DDBJ databases">
        <title>Comparative genomics of wheat-associated soil bacteria to identify genetic determinants of phenazine resistance.</title>
        <authorList>
            <person name="Mouncey N."/>
        </authorList>
    </citation>
    <scope>NUCLEOTIDE SEQUENCE [LARGE SCALE GENOMIC DNA]</scope>
    <source>
        <strain evidence="3 4">W2I7</strain>
    </source>
</reference>
<dbReference type="SUPFAM" id="SSF53474">
    <property type="entry name" value="alpha/beta-Hydrolases"/>
    <property type="match status" value="1"/>
</dbReference>
<dbReference type="RefSeq" id="WP_307359749.1">
    <property type="nucleotide sequence ID" value="NZ_JAUSXK010000001.1"/>
</dbReference>
<protein>
    <submittedName>
        <fullName evidence="3">Pimeloyl-ACP methyl ester carboxylesterase</fullName>
    </submittedName>
</protein>
<dbReference type="InterPro" id="IPR000639">
    <property type="entry name" value="Epox_hydrolase-like"/>
</dbReference>
<organism evidence="3 4">
    <name type="scientific">Microbacterium murale</name>
    <dbReference type="NCBI Taxonomy" id="1081040"/>
    <lineage>
        <taxon>Bacteria</taxon>
        <taxon>Bacillati</taxon>
        <taxon>Actinomycetota</taxon>
        <taxon>Actinomycetes</taxon>
        <taxon>Micrococcales</taxon>
        <taxon>Microbacteriaceae</taxon>
        <taxon>Microbacterium</taxon>
    </lineage>
</organism>
<accession>A0ABU0P786</accession>
<dbReference type="PANTHER" id="PTHR43433:SF1">
    <property type="entry name" value="BLL5160 PROTEIN"/>
    <property type="match status" value="1"/>
</dbReference>
<proteinExistence type="predicted"/>
<dbReference type="Proteomes" id="UP001239085">
    <property type="component" value="Unassembled WGS sequence"/>
</dbReference>
<dbReference type="Pfam" id="PF00561">
    <property type="entry name" value="Abhydrolase_1"/>
    <property type="match status" value="1"/>
</dbReference>
<evidence type="ECO:0000256" key="1">
    <source>
        <dbReference type="ARBA" id="ARBA00022559"/>
    </source>
</evidence>
<evidence type="ECO:0000313" key="4">
    <source>
        <dbReference type="Proteomes" id="UP001239085"/>
    </source>
</evidence>
<dbReference type="Gene3D" id="3.40.50.1820">
    <property type="entry name" value="alpha/beta hydrolase"/>
    <property type="match status" value="1"/>
</dbReference>
<evidence type="ECO:0000313" key="3">
    <source>
        <dbReference type="EMBL" id="MDQ0643208.1"/>
    </source>
</evidence>
<keyword evidence="4" id="KW-1185">Reference proteome</keyword>
<keyword evidence="1" id="KW-0560">Oxidoreductase</keyword>
<dbReference type="InterPro" id="IPR000073">
    <property type="entry name" value="AB_hydrolase_1"/>
</dbReference>
<dbReference type="EMBL" id="JAUSXK010000001">
    <property type="protein sequence ID" value="MDQ0643208.1"/>
    <property type="molecule type" value="Genomic_DNA"/>
</dbReference>
<name>A0ABU0P786_9MICO</name>
<evidence type="ECO:0000259" key="2">
    <source>
        <dbReference type="Pfam" id="PF00561"/>
    </source>
</evidence>
<feature type="domain" description="AB hydrolase-1" evidence="2">
    <location>
        <begin position="45"/>
        <end position="240"/>
    </location>
</feature>
<gene>
    <name evidence="3" type="ORF">QFZ46_001368</name>
</gene>
<dbReference type="PANTHER" id="PTHR43433">
    <property type="entry name" value="HYDROLASE, ALPHA/BETA FOLD FAMILY PROTEIN"/>
    <property type="match status" value="1"/>
</dbReference>
<dbReference type="InterPro" id="IPR029058">
    <property type="entry name" value="AB_hydrolase_fold"/>
</dbReference>
<sequence>MPIQKLADVELWFDEYGPDDASEIILSSAMGYSGLDGYPERLSEAPTEYKVFTIQARGFGRSSRMDGIPAEGWLAQWADDVVAFADAKGIDKFVYTGASHSAGIGWYIAVRHPERLKAFVSVVGTPHDRFGVTDSSEGRRESIRARMEGDVAAMRVQFEKLGGWLHDDETERRRERDRLIDGAIESAMARDDDESQINQGMPFPEAKTNDELAAVLRTITVPTLMLAGMRDGIVSPESSLRGVMNVRDSKAVFFESEGHYMTREIPERLIREVRLYMDEINGTARPERRPIIDHTKVDTV</sequence>
<dbReference type="InterPro" id="IPR050471">
    <property type="entry name" value="AB_hydrolase"/>
</dbReference>
<comment type="caution">
    <text evidence="3">The sequence shown here is derived from an EMBL/GenBank/DDBJ whole genome shotgun (WGS) entry which is preliminary data.</text>
</comment>
<keyword evidence="1" id="KW-0575">Peroxidase</keyword>
<dbReference type="PRINTS" id="PR00111">
    <property type="entry name" value="ABHYDROLASE"/>
</dbReference>